<dbReference type="GO" id="GO:1990112">
    <property type="term" value="C:RQC complex"/>
    <property type="evidence" value="ECO:0007669"/>
    <property type="project" value="TreeGrafter"/>
</dbReference>
<dbReference type="PANTHER" id="PTHR15239">
    <property type="entry name" value="NUCLEAR EXPORT MEDIATOR FACTOR NEMF"/>
    <property type="match status" value="1"/>
</dbReference>
<name>A0A081RQA6_9ARCH</name>
<dbReference type="Pfam" id="PF05670">
    <property type="entry name" value="NFACT-R_1"/>
    <property type="match status" value="1"/>
</dbReference>
<dbReference type="PATRIC" id="fig|1502293.3.peg.56"/>
<dbReference type="AlphaFoldDB" id="A0A081RQA6"/>
<dbReference type="Gene3D" id="2.30.310.10">
    <property type="entry name" value="ibrinogen binding protein from staphylococcus aureus domain"/>
    <property type="match status" value="1"/>
</dbReference>
<dbReference type="InterPro" id="IPR008532">
    <property type="entry name" value="NFACT_RNA-bd"/>
</dbReference>
<keyword evidence="3" id="KW-1185">Reference proteome</keyword>
<gene>
    <name evidence="2" type="ORF">AAA799N04_00056</name>
</gene>
<dbReference type="NCBIfam" id="NF041120">
    <property type="entry name" value="RqcH_arch"/>
    <property type="match status" value="1"/>
</dbReference>
<dbReference type="Proteomes" id="UP000028059">
    <property type="component" value="Unassembled WGS sequence"/>
</dbReference>
<dbReference type="EMBL" id="JOKN01000001">
    <property type="protein sequence ID" value="KEQ57379.1"/>
    <property type="molecule type" value="Genomic_DNA"/>
</dbReference>
<dbReference type="GO" id="GO:0043023">
    <property type="term" value="F:ribosomal large subunit binding"/>
    <property type="evidence" value="ECO:0007669"/>
    <property type="project" value="TreeGrafter"/>
</dbReference>
<proteinExistence type="predicted"/>
<dbReference type="InterPro" id="IPR051608">
    <property type="entry name" value="RQC_Subunit_NEMF"/>
</dbReference>
<protein>
    <submittedName>
        <fullName evidence="2">Fibronectin-binding A protein</fullName>
    </submittedName>
</protein>
<comment type="caution">
    <text evidence="2">The sequence shown here is derived from an EMBL/GenBank/DDBJ whole genome shotgun (WGS) entry which is preliminary data.</text>
</comment>
<dbReference type="Pfam" id="PF05833">
    <property type="entry name" value="NFACT_N"/>
    <property type="match status" value="1"/>
</dbReference>
<evidence type="ECO:0000313" key="3">
    <source>
        <dbReference type="Proteomes" id="UP000028059"/>
    </source>
</evidence>
<sequence length="652" mass="73548">MIGMALSGIELRYLVDKISKQVEDYYVSNIYGITKDSLLFKLHHTEKSDLFMMISTSGVWLTEVKIDQVEPNKLLKRLRSDLLRLKLKKIEQIGAERIAYFFFEGFGKEFVLVGEFFGDGNILLCNNEMKILALQHSIDVRHRKLSVGLEYTQPPQSGLDIFNLSETDFEDIKTTELVAAKWFGRTLGLPKKYVEGIFEIASVDPKKIGNILTDEEVKRIFETTKETVSDIVSENHDPVIVRNEKTEVLPIQLGKIEGEITKVNSFIEGLDTVFTQNIVEKGKSIQTSGSNKKIKELETQISEQEKAIQTVKERSKNITNVANSLFVMISKGIMSIEDSSAQEILAENNAKLIMEKGIPLIVIQDEKIKIDTKTSLQSIASTLFNEAKKQSGAISSIEEIKAKTLKKLEKLQNKTESEKDSILVSEIRKKNWYERYRWFYTSDGFLVIGGRDAASNSAVVRKHLDKNDKIFHGDIFGSPFFIIKDAQNAPDTSMNEVAHATVCFSRAWREGMYGVSAYWVNPDQVKKSAPSGEFLPKGSFTIEGQRNFIKSGNLKLAVGIIPQEDGYALTCGPPETIKKNSICYAIIEPQGIEMVDAAKKIRLEFSKIHEEITKKISVDEFVRVMPAGKSQVKDVNRGEADVQKFIDTEEDY</sequence>
<dbReference type="GO" id="GO:0000049">
    <property type="term" value="F:tRNA binding"/>
    <property type="evidence" value="ECO:0007669"/>
    <property type="project" value="TreeGrafter"/>
</dbReference>
<feature type="domain" description="NFACT RNA-binding" evidence="1">
    <location>
        <begin position="436"/>
        <end position="544"/>
    </location>
</feature>
<dbReference type="GO" id="GO:0072344">
    <property type="term" value="P:rescue of stalled ribosome"/>
    <property type="evidence" value="ECO:0007669"/>
    <property type="project" value="TreeGrafter"/>
</dbReference>
<evidence type="ECO:0000313" key="2">
    <source>
        <dbReference type="EMBL" id="KEQ57379.1"/>
    </source>
</evidence>
<reference evidence="2 3" key="1">
    <citation type="submission" date="2014-06" db="EMBL/GenBank/DDBJ databases">
        <authorList>
            <person name="Ngugi D.K."/>
            <person name="Blom J."/>
            <person name="Alam I."/>
            <person name="Rashid M."/>
            <person name="Ba Alawi W."/>
            <person name="Zhang G."/>
            <person name="Hikmawan T."/>
            <person name="Guan Y."/>
            <person name="Antunes A."/>
            <person name="Siam R."/>
            <person name="ElDorry H."/>
            <person name="Bajic V."/>
            <person name="Stingl U."/>
        </authorList>
    </citation>
    <scope>NUCLEOTIDE SEQUENCE [LARGE SCALE GENOMIC DNA]</scope>
    <source>
        <strain evidence="2">SCGC AAA799-N04</strain>
    </source>
</reference>
<accession>A0A081RQA6</accession>
<dbReference type="PANTHER" id="PTHR15239:SF6">
    <property type="entry name" value="RIBOSOME QUALITY CONTROL COMPLEX SUBUNIT NEMF"/>
    <property type="match status" value="1"/>
</dbReference>
<organism evidence="2 3">
    <name type="scientific">Marine Group I thaumarchaeote SCGC AAA799-N04</name>
    <dbReference type="NCBI Taxonomy" id="1502293"/>
    <lineage>
        <taxon>Archaea</taxon>
        <taxon>Nitrososphaerota</taxon>
        <taxon>Marine Group I</taxon>
    </lineage>
</organism>
<evidence type="ECO:0000259" key="1">
    <source>
        <dbReference type="Pfam" id="PF05670"/>
    </source>
</evidence>